<organism evidence="6 7">
    <name type="scientific">Paraburkholderia acidisoli</name>
    <dbReference type="NCBI Taxonomy" id="2571748"/>
    <lineage>
        <taxon>Bacteria</taxon>
        <taxon>Pseudomonadati</taxon>
        <taxon>Pseudomonadota</taxon>
        <taxon>Betaproteobacteria</taxon>
        <taxon>Burkholderiales</taxon>
        <taxon>Burkholderiaceae</taxon>
        <taxon>Paraburkholderia</taxon>
    </lineage>
</organism>
<dbReference type="InterPro" id="IPR040442">
    <property type="entry name" value="Pyrv_kinase-like_dom_sf"/>
</dbReference>
<sequence length="280" mass="29743">MDSGDDPVNNDFLALLEPGNADDPDQRAPLGTWLMAGTASNAEALGHAGFDWLLIDMEHGPIEFRDAWQMMQAVDCTRAVPVVRVSGSDDPSLVKRALDLGARTLMFPYVQSAEQARRVVDAMKYPPLGQRGFAGVHRASRYGMVSDYGKRANALTACIVQLETPQAIGQLEAIAAVEGVDALFVGPGDLSAALGCIGDLKDARVQALMREAAQRARAVGKPIGTLGPNPEMVSGFLDMGYDYVAVGSDLVFMMQQAKAVLARMKGAEGEAGPAAMQVAY</sequence>
<dbReference type="KEGG" id="pacs:FAZ98_10530"/>
<reference evidence="6 7" key="1">
    <citation type="submission" date="2019-12" db="EMBL/GenBank/DDBJ databases">
        <title>Paraburkholderia acidiphila 7Q-K02 sp. nov and Paraburkholderia acidisoli DHF22 sp. nov., two strains isolated from forest soil.</title>
        <authorList>
            <person name="Gao Z."/>
            <person name="Qiu L."/>
        </authorList>
    </citation>
    <scope>NUCLEOTIDE SEQUENCE [LARGE SCALE GENOMIC DNA]</scope>
    <source>
        <strain evidence="6 7">DHF22</strain>
    </source>
</reference>
<evidence type="ECO:0000259" key="5">
    <source>
        <dbReference type="Pfam" id="PF03328"/>
    </source>
</evidence>
<evidence type="ECO:0000256" key="4">
    <source>
        <dbReference type="SAM" id="MobiDB-lite"/>
    </source>
</evidence>
<keyword evidence="2" id="KW-0479">Metal-binding</keyword>
<name>A0A7Z2GJM7_9BURK</name>
<evidence type="ECO:0000256" key="2">
    <source>
        <dbReference type="ARBA" id="ARBA00022723"/>
    </source>
</evidence>
<keyword evidence="3" id="KW-0456">Lyase</keyword>
<evidence type="ECO:0000313" key="7">
    <source>
        <dbReference type="Proteomes" id="UP000433577"/>
    </source>
</evidence>
<evidence type="ECO:0000313" key="6">
    <source>
        <dbReference type="EMBL" id="QGZ62951.1"/>
    </source>
</evidence>
<dbReference type="AlphaFoldDB" id="A0A7Z2GJM7"/>
<feature type="region of interest" description="Disordered" evidence="4">
    <location>
        <begin position="1"/>
        <end position="23"/>
    </location>
</feature>
<dbReference type="GO" id="GO:0046872">
    <property type="term" value="F:metal ion binding"/>
    <property type="evidence" value="ECO:0007669"/>
    <property type="project" value="UniProtKB-KW"/>
</dbReference>
<proteinExistence type="inferred from homology"/>
<dbReference type="Proteomes" id="UP000433577">
    <property type="component" value="Chromosome 1"/>
</dbReference>
<comment type="similarity">
    <text evidence="1">Belongs to the HpcH/HpaI aldolase family.</text>
</comment>
<dbReference type="Gene3D" id="3.20.20.60">
    <property type="entry name" value="Phosphoenolpyruvate-binding domains"/>
    <property type="match status" value="1"/>
</dbReference>
<protein>
    <submittedName>
        <fullName evidence="6">2-dehydro-3-deoxyglucarate aldolase</fullName>
    </submittedName>
</protein>
<dbReference type="InterPro" id="IPR015813">
    <property type="entry name" value="Pyrv/PenolPyrv_kinase-like_dom"/>
</dbReference>
<dbReference type="Pfam" id="PF03328">
    <property type="entry name" value="HpcH_HpaI"/>
    <property type="match status" value="1"/>
</dbReference>
<evidence type="ECO:0000256" key="1">
    <source>
        <dbReference type="ARBA" id="ARBA00005568"/>
    </source>
</evidence>
<accession>A0A7Z2GJM7</accession>
<dbReference type="InterPro" id="IPR005000">
    <property type="entry name" value="Aldolase/citrate-lyase_domain"/>
</dbReference>
<dbReference type="GO" id="GO:0016832">
    <property type="term" value="F:aldehyde-lyase activity"/>
    <property type="evidence" value="ECO:0007669"/>
    <property type="project" value="TreeGrafter"/>
</dbReference>
<dbReference type="PANTHER" id="PTHR30502">
    <property type="entry name" value="2-KETO-3-DEOXY-L-RHAMNONATE ALDOLASE"/>
    <property type="match status" value="1"/>
</dbReference>
<dbReference type="SUPFAM" id="SSF51621">
    <property type="entry name" value="Phosphoenolpyruvate/pyruvate domain"/>
    <property type="match status" value="1"/>
</dbReference>
<dbReference type="InterPro" id="IPR050251">
    <property type="entry name" value="HpcH-HpaI_aldolase"/>
</dbReference>
<keyword evidence="7" id="KW-1185">Reference proteome</keyword>
<dbReference type="EMBL" id="CP046913">
    <property type="protein sequence ID" value="QGZ62951.1"/>
    <property type="molecule type" value="Genomic_DNA"/>
</dbReference>
<gene>
    <name evidence="6" type="ORF">FAZ98_10530</name>
</gene>
<dbReference type="GO" id="GO:0005737">
    <property type="term" value="C:cytoplasm"/>
    <property type="evidence" value="ECO:0007669"/>
    <property type="project" value="TreeGrafter"/>
</dbReference>
<dbReference type="OrthoDB" id="86160at2"/>
<evidence type="ECO:0000256" key="3">
    <source>
        <dbReference type="ARBA" id="ARBA00023239"/>
    </source>
</evidence>
<dbReference type="PANTHER" id="PTHR30502:SF0">
    <property type="entry name" value="PHOSPHOENOLPYRUVATE CARBOXYLASE FAMILY PROTEIN"/>
    <property type="match status" value="1"/>
</dbReference>
<feature type="domain" description="HpcH/HpaI aldolase/citrate lyase" evidence="5">
    <location>
        <begin position="31"/>
        <end position="251"/>
    </location>
</feature>